<dbReference type="PANTHER" id="PTHR48109:SF4">
    <property type="entry name" value="DIHYDROOROTATE DEHYDROGENASE (QUINONE), MITOCHONDRIAL"/>
    <property type="match status" value="1"/>
</dbReference>
<protein>
    <recommendedName>
        <fullName evidence="7 14">Dihydroorotate dehydrogenase (quinone)</fullName>
        <ecNumber evidence="6 14">1.3.5.2</ecNumber>
    </recommendedName>
</protein>
<dbReference type="InterPro" id="IPR005719">
    <property type="entry name" value="Dihydroorotate_DH_2"/>
</dbReference>
<evidence type="ECO:0000256" key="13">
    <source>
        <dbReference type="ARBA" id="ARBA00048639"/>
    </source>
</evidence>
<keyword evidence="11 16" id="KW-0560">Oxidoreductase</keyword>
<keyword evidence="8" id="KW-0285">Flavoprotein</keyword>
<evidence type="ECO:0000256" key="12">
    <source>
        <dbReference type="ARBA" id="ARBA00023136"/>
    </source>
</evidence>
<dbReference type="GO" id="GO:0106430">
    <property type="term" value="F:dihydroorotate dehydrogenase (quinone) activity"/>
    <property type="evidence" value="ECO:0007669"/>
    <property type="project" value="UniProtKB-EC"/>
</dbReference>
<dbReference type="InterPro" id="IPR050074">
    <property type="entry name" value="DHO_dehydrogenase"/>
</dbReference>
<evidence type="ECO:0000256" key="7">
    <source>
        <dbReference type="ARBA" id="ARBA00018366"/>
    </source>
</evidence>
<dbReference type="Pfam" id="PF01180">
    <property type="entry name" value="DHO_dh"/>
    <property type="match status" value="1"/>
</dbReference>
<comment type="function">
    <text evidence="2">Catalyzes the conversion of dihydroorotate to orotate with quinone as electron acceptor.</text>
</comment>
<evidence type="ECO:0000256" key="9">
    <source>
        <dbReference type="ARBA" id="ARBA00022643"/>
    </source>
</evidence>
<dbReference type="eggNOG" id="COG0167">
    <property type="taxonomic scope" value="Bacteria"/>
</dbReference>
<comment type="cofactor">
    <cofactor evidence="1">
        <name>FMN</name>
        <dbReference type="ChEBI" id="CHEBI:58210"/>
    </cofactor>
</comment>
<keyword evidence="9" id="KW-0288">FMN</keyword>
<dbReference type="STRING" id="679897.HMU14050"/>
<dbReference type="InterPro" id="IPR001295">
    <property type="entry name" value="Dihydroorotate_DH_CS"/>
</dbReference>
<feature type="domain" description="Dihydroorotate dehydrogenase catalytic" evidence="15">
    <location>
        <begin position="50"/>
        <end position="335"/>
    </location>
</feature>
<evidence type="ECO:0000256" key="11">
    <source>
        <dbReference type="ARBA" id="ARBA00023002"/>
    </source>
</evidence>
<dbReference type="GO" id="GO:0005886">
    <property type="term" value="C:plasma membrane"/>
    <property type="evidence" value="ECO:0007669"/>
    <property type="project" value="TreeGrafter"/>
</dbReference>
<dbReference type="CDD" id="cd04738">
    <property type="entry name" value="DHOD_2_like"/>
    <property type="match status" value="1"/>
</dbReference>
<dbReference type="PROSITE" id="PS00911">
    <property type="entry name" value="DHODEHASE_1"/>
    <property type="match status" value="1"/>
</dbReference>
<gene>
    <name evidence="16" type="primary">pyrD</name>
    <name evidence="16" type="ordered locus">HMU14050</name>
</gene>
<evidence type="ECO:0000256" key="14">
    <source>
        <dbReference type="NCBIfam" id="TIGR01036"/>
    </source>
</evidence>
<dbReference type="InterPro" id="IPR005720">
    <property type="entry name" value="Dihydroorotate_DH_cat"/>
</dbReference>
<dbReference type="UniPathway" id="UPA00070">
    <property type="reaction ID" value="UER00946"/>
</dbReference>
<dbReference type="InterPro" id="IPR013785">
    <property type="entry name" value="Aldolase_TIM"/>
</dbReference>
<dbReference type="InterPro" id="IPR012135">
    <property type="entry name" value="Dihydroorotate_DH_1_2"/>
</dbReference>
<dbReference type="Proteomes" id="UP000001522">
    <property type="component" value="Chromosome"/>
</dbReference>
<dbReference type="GO" id="GO:0044205">
    <property type="term" value="P:'de novo' UMP biosynthetic process"/>
    <property type="evidence" value="ECO:0007669"/>
    <property type="project" value="UniProtKB-UniPathway"/>
</dbReference>
<organism evidence="16 17">
    <name type="scientific">Helicobacter mustelae (strain ATCC 43772 / CCUG 25715 / CIP 103759 / LMG 18044 / NCTC 12198 / R85-136P)</name>
    <name type="common">Campylobacter mustelae</name>
    <dbReference type="NCBI Taxonomy" id="679897"/>
    <lineage>
        <taxon>Bacteria</taxon>
        <taxon>Pseudomonadati</taxon>
        <taxon>Campylobacterota</taxon>
        <taxon>Epsilonproteobacteria</taxon>
        <taxon>Campylobacterales</taxon>
        <taxon>Helicobacteraceae</taxon>
        <taxon>Helicobacter</taxon>
    </lineage>
</organism>
<keyword evidence="10" id="KW-0665">Pyrimidine biosynthesis</keyword>
<dbReference type="NCBIfam" id="TIGR01036">
    <property type="entry name" value="pyrD_sub2"/>
    <property type="match status" value="1"/>
</dbReference>
<sequence length="351" mass="39131">MISYQTFRNLIFKCDAENAHKYAEKFLSHIANKPLVQDFLLRQFHDSHSMLQNTVCGLIFDNPIGLAAGFDKNASMLEGLSALGFGFLELGTITQRPQEGNPRPRLFRHVEEKSIQNAMGFNNDGAQKIKNRLQRSFPFCIPLGINLGKNKHIEQKDALKDYEAVLKEFLDLGDYYVFNLSSPNTPNLRDLQNESFVSELFAMARSLTRKPLFLKISPDMDTDSMLAVCQRAIDHQASGIIATNTTIDYSLVCHPKEIGGISGQALKEKSAEVFKVLAEHFFKKTILISVGGISDAKEAYKRIRQGASLVQILTGLIYEGPGICKSINGGLVQFLKQDGFEHINEAIGVDL</sequence>
<dbReference type="KEGG" id="hms:HMU14050"/>
<dbReference type="AlphaFoldDB" id="D3UJI2"/>
<evidence type="ECO:0000313" key="16">
    <source>
        <dbReference type="EMBL" id="CBG40658.1"/>
    </source>
</evidence>
<dbReference type="GO" id="GO:0006207">
    <property type="term" value="P:'de novo' pyrimidine nucleobase biosynthetic process"/>
    <property type="evidence" value="ECO:0007669"/>
    <property type="project" value="UniProtKB-UniRule"/>
</dbReference>
<evidence type="ECO:0000256" key="5">
    <source>
        <dbReference type="ARBA" id="ARBA00005359"/>
    </source>
</evidence>
<evidence type="ECO:0000259" key="15">
    <source>
        <dbReference type="Pfam" id="PF01180"/>
    </source>
</evidence>
<keyword evidence="17" id="KW-1185">Reference proteome</keyword>
<dbReference type="GO" id="GO:0005737">
    <property type="term" value="C:cytoplasm"/>
    <property type="evidence" value="ECO:0007669"/>
    <property type="project" value="InterPro"/>
</dbReference>
<evidence type="ECO:0000256" key="4">
    <source>
        <dbReference type="ARBA" id="ARBA00005161"/>
    </source>
</evidence>
<evidence type="ECO:0000256" key="3">
    <source>
        <dbReference type="ARBA" id="ARBA00004370"/>
    </source>
</evidence>
<dbReference type="PANTHER" id="PTHR48109">
    <property type="entry name" value="DIHYDROOROTATE DEHYDROGENASE (QUINONE), MITOCHONDRIAL-RELATED"/>
    <property type="match status" value="1"/>
</dbReference>
<dbReference type="PIRSF" id="PIRSF000164">
    <property type="entry name" value="DHO_oxidase"/>
    <property type="match status" value="1"/>
</dbReference>
<dbReference type="Gene3D" id="3.20.20.70">
    <property type="entry name" value="Aldolase class I"/>
    <property type="match status" value="1"/>
</dbReference>
<evidence type="ECO:0000256" key="2">
    <source>
        <dbReference type="ARBA" id="ARBA00003125"/>
    </source>
</evidence>
<dbReference type="NCBIfam" id="NF003652">
    <property type="entry name" value="PRK05286.2-5"/>
    <property type="match status" value="1"/>
</dbReference>
<dbReference type="PROSITE" id="PS00912">
    <property type="entry name" value="DHODEHASE_2"/>
    <property type="match status" value="1"/>
</dbReference>
<dbReference type="HOGENOM" id="CLU_013640_2_0_7"/>
<evidence type="ECO:0000313" key="17">
    <source>
        <dbReference type="Proteomes" id="UP000001522"/>
    </source>
</evidence>
<reference evidence="16 17" key="1">
    <citation type="journal article" date="2010" name="BMC Genomics">
        <title>Comparative genomics and proteomics of Helicobacter mustelae, an ulcerogenic and carcinogenic gastric pathogen.</title>
        <authorList>
            <person name="O'Toole P.W."/>
            <person name="Snelling W.J."/>
            <person name="Canchaya C."/>
            <person name="Forde B.M."/>
            <person name="Hardie K.R."/>
            <person name="Josenhans C."/>
            <person name="Graham R.L.J."/>
            <person name="McMullan G."/>
            <person name="Parkhill J."/>
            <person name="Belda E."/>
            <person name="Bentley S.D."/>
        </authorList>
    </citation>
    <scope>NUCLEOTIDE SEQUENCE [LARGE SCALE GENOMIC DNA]</scope>
    <source>
        <strain evidence="17">ATCC 43772 / LMG 18044 / NCTC 12198 / 12198</strain>
    </source>
</reference>
<evidence type="ECO:0000256" key="10">
    <source>
        <dbReference type="ARBA" id="ARBA00022975"/>
    </source>
</evidence>
<evidence type="ECO:0000256" key="8">
    <source>
        <dbReference type="ARBA" id="ARBA00022630"/>
    </source>
</evidence>
<comment type="subcellular location">
    <subcellularLocation>
        <location evidence="3">Membrane</location>
    </subcellularLocation>
</comment>
<name>D3UJI2_HELM1</name>
<accession>D3UJI2</accession>
<comment type="similarity">
    <text evidence="5">Belongs to the dihydroorotate dehydrogenase family. Type 2 subfamily.</text>
</comment>
<comment type="pathway">
    <text evidence="4">Pyrimidine metabolism; UMP biosynthesis via de novo pathway; orotate from (S)-dihydroorotate (quinone route): step 1/1.</text>
</comment>
<keyword evidence="12" id="KW-0472">Membrane</keyword>
<dbReference type="NCBIfam" id="NF003649">
    <property type="entry name" value="PRK05286.2-2"/>
    <property type="match status" value="1"/>
</dbReference>
<evidence type="ECO:0000256" key="6">
    <source>
        <dbReference type="ARBA" id="ARBA00012791"/>
    </source>
</evidence>
<comment type="catalytic activity">
    <reaction evidence="13">
        <text>(S)-dihydroorotate + a quinone = orotate + a quinol</text>
        <dbReference type="Rhea" id="RHEA:30187"/>
        <dbReference type="ChEBI" id="CHEBI:24646"/>
        <dbReference type="ChEBI" id="CHEBI:30839"/>
        <dbReference type="ChEBI" id="CHEBI:30864"/>
        <dbReference type="ChEBI" id="CHEBI:132124"/>
        <dbReference type="EC" id="1.3.5.2"/>
    </reaction>
</comment>
<dbReference type="EMBL" id="FN555004">
    <property type="protein sequence ID" value="CBG40658.1"/>
    <property type="molecule type" value="Genomic_DNA"/>
</dbReference>
<dbReference type="EC" id="1.3.5.2" evidence="6 14"/>
<dbReference type="SUPFAM" id="SSF51395">
    <property type="entry name" value="FMN-linked oxidoreductases"/>
    <property type="match status" value="1"/>
</dbReference>
<proteinExistence type="inferred from homology"/>
<evidence type="ECO:0000256" key="1">
    <source>
        <dbReference type="ARBA" id="ARBA00001917"/>
    </source>
</evidence>